<gene>
    <name evidence="1" type="ORF">KSW80_09015</name>
</gene>
<name>A0AAW4NF85_9BACT</name>
<evidence type="ECO:0000313" key="2">
    <source>
        <dbReference type="Proteomes" id="UP001196316"/>
    </source>
</evidence>
<reference evidence="1" key="1">
    <citation type="submission" date="2021-06" db="EMBL/GenBank/DDBJ databases">
        <title>Collection of gut derived symbiotic bacterial strains cultured from healthy donors.</title>
        <authorList>
            <person name="Lin H."/>
            <person name="Littmann E."/>
            <person name="Pamer E.G."/>
        </authorList>
    </citation>
    <scope>NUCLEOTIDE SEQUENCE</scope>
    <source>
        <strain evidence="1">MSK.21.60</strain>
    </source>
</reference>
<comment type="caution">
    <text evidence="1">The sequence shown here is derived from an EMBL/GenBank/DDBJ whole genome shotgun (WGS) entry which is preliminary data.</text>
</comment>
<proteinExistence type="predicted"/>
<protein>
    <submittedName>
        <fullName evidence="1">Uncharacterized protein</fullName>
    </submittedName>
</protein>
<dbReference type="EMBL" id="JAHOEP010000022">
    <property type="protein sequence ID" value="MBV3408534.1"/>
    <property type="molecule type" value="Genomic_DNA"/>
</dbReference>
<organism evidence="1 2">
    <name type="scientific">Segatella copri</name>
    <dbReference type="NCBI Taxonomy" id="165179"/>
    <lineage>
        <taxon>Bacteria</taxon>
        <taxon>Pseudomonadati</taxon>
        <taxon>Bacteroidota</taxon>
        <taxon>Bacteroidia</taxon>
        <taxon>Bacteroidales</taxon>
        <taxon>Prevotellaceae</taxon>
        <taxon>Segatella</taxon>
    </lineage>
</organism>
<evidence type="ECO:0000313" key="1">
    <source>
        <dbReference type="EMBL" id="MBV3408534.1"/>
    </source>
</evidence>
<dbReference type="Proteomes" id="UP001196316">
    <property type="component" value="Unassembled WGS sequence"/>
</dbReference>
<accession>A0AAW4NF85</accession>
<dbReference type="AlphaFoldDB" id="A0AAW4NF85"/>
<sequence length="58" mass="6631">MAAIAIVAGGYGRDMPEEQCYDLLDDMDFYYNKVKCKKIERMLPELSKMVVAESIHLS</sequence>
<dbReference type="RefSeq" id="WP_217326648.1">
    <property type="nucleotide sequence ID" value="NZ_JAHOEK010000022.1"/>
</dbReference>